<name>A0ABY6NYE3_9NOCA</name>
<dbReference type="PIRSF" id="PIRSF018249">
    <property type="entry name" value="MyrA_prd"/>
    <property type="match status" value="1"/>
</dbReference>
<sequence>MLSDVVDRLACPHCGSALELEGSELGCERGHGFDVARQGYVSLLPGSGQAASGDSAEMVAARQLFLDAGHYDALVGAVAAEVVRTRERGPVECVLDVGAGTGHYLAAGLDAAPGAVGIAVDASKPAARRAAGAHPRIGSVLADVWQQLPVREGSVDVALTVFAPRGPSELRRVLTPHGALVVLTPTPRHLGELVDTLGLLRVDERKPERLADAMAGTFVRGRHGVVEQTMQLRHADVAALVGMGPSAWHLSTAARADQVAALPEVVAVTISVQVSVYHPAP</sequence>
<reference evidence="3" key="1">
    <citation type="submission" date="2022-10" db="EMBL/GenBank/DDBJ databases">
        <title>Rhodococcus sp.75.</title>
        <authorList>
            <person name="Sun M."/>
        </authorList>
    </citation>
    <scope>NUCLEOTIDE SEQUENCE</scope>
    <source>
        <strain evidence="3">75</strain>
    </source>
</reference>
<dbReference type="GO" id="GO:0008168">
    <property type="term" value="F:methyltransferase activity"/>
    <property type="evidence" value="ECO:0007669"/>
    <property type="project" value="UniProtKB-KW"/>
</dbReference>
<evidence type="ECO:0000259" key="2">
    <source>
        <dbReference type="Pfam" id="PF21302"/>
    </source>
</evidence>
<dbReference type="Pfam" id="PF21302">
    <property type="entry name" value="Zn_ribbon_RlmA"/>
    <property type="match status" value="1"/>
</dbReference>
<dbReference type="EMBL" id="CP110615">
    <property type="protein sequence ID" value="UZJ23963.1"/>
    <property type="molecule type" value="Genomic_DNA"/>
</dbReference>
<proteinExistence type="predicted"/>
<evidence type="ECO:0000259" key="1">
    <source>
        <dbReference type="Pfam" id="PF13649"/>
    </source>
</evidence>
<dbReference type="Proteomes" id="UP001164965">
    <property type="component" value="Chromosome"/>
</dbReference>
<keyword evidence="4" id="KW-1185">Reference proteome</keyword>
<dbReference type="InterPro" id="IPR016718">
    <property type="entry name" value="rRNA_m1G-MeTrfase_A_prd"/>
</dbReference>
<dbReference type="InterPro" id="IPR048647">
    <property type="entry name" value="RlmA_N"/>
</dbReference>
<dbReference type="Pfam" id="PF13649">
    <property type="entry name" value="Methyltransf_25"/>
    <property type="match status" value="1"/>
</dbReference>
<evidence type="ECO:0000313" key="3">
    <source>
        <dbReference type="EMBL" id="UZJ23963.1"/>
    </source>
</evidence>
<feature type="domain" description="Methyltransferase" evidence="1">
    <location>
        <begin position="94"/>
        <end position="178"/>
    </location>
</feature>
<organism evidence="3 4">
    <name type="scientific">Rhodococcus antarcticus</name>
    <dbReference type="NCBI Taxonomy" id="2987751"/>
    <lineage>
        <taxon>Bacteria</taxon>
        <taxon>Bacillati</taxon>
        <taxon>Actinomycetota</taxon>
        <taxon>Actinomycetes</taxon>
        <taxon>Mycobacteriales</taxon>
        <taxon>Nocardiaceae</taxon>
        <taxon>Rhodococcus</taxon>
    </lineage>
</organism>
<dbReference type="Gene3D" id="3.40.50.150">
    <property type="entry name" value="Vaccinia Virus protein VP39"/>
    <property type="match status" value="1"/>
</dbReference>
<gene>
    <name evidence="3" type="ORF">RHODO2019_12315</name>
</gene>
<accession>A0ABY6NYE3</accession>
<dbReference type="InterPro" id="IPR029063">
    <property type="entry name" value="SAM-dependent_MTases_sf"/>
</dbReference>
<evidence type="ECO:0000313" key="4">
    <source>
        <dbReference type="Proteomes" id="UP001164965"/>
    </source>
</evidence>
<dbReference type="CDD" id="cd02440">
    <property type="entry name" value="AdoMet_MTases"/>
    <property type="match status" value="1"/>
</dbReference>
<dbReference type="RefSeq" id="WP_265382071.1">
    <property type="nucleotide sequence ID" value="NZ_CP110615.1"/>
</dbReference>
<keyword evidence="3" id="KW-0808">Transferase</keyword>
<feature type="domain" description="23S rRNA (guanine(745)-N(1))-methyltransferase N-terminal" evidence="2">
    <location>
        <begin position="10"/>
        <end position="45"/>
    </location>
</feature>
<protein>
    <submittedName>
        <fullName evidence="3">Methyltransferase domain-containing protein</fullName>
    </submittedName>
</protein>
<dbReference type="GO" id="GO:0032259">
    <property type="term" value="P:methylation"/>
    <property type="evidence" value="ECO:0007669"/>
    <property type="project" value="UniProtKB-KW"/>
</dbReference>
<keyword evidence="3" id="KW-0489">Methyltransferase</keyword>
<dbReference type="SUPFAM" id="SSF53335">
    <property type="entry name" value="S-adenosyl-L-methionine-dependent methyltransferases"/>
    <property type="match status" value="1"/>
</dbReference>
<dbReference type="InterPro" id="IPR041698">
    <property type="entry name" value="Methyltransf_25"/>
</dbReference>